<sequence length="389" mass="43411">MRVVTLAFFISLAAIGLPAQARWIEAQGQAPIINGNVSDARAKAIENAIQQSLMAAGGEVSSVQQIVDGVLQNTQVQWRGQGNVDQVDIVSEEVRDNRIYITVRADIWQRDKQCQASEYRKSVTVAPFELARREQANYGDIYAIGEVAAERFARDLSSGNSHLLVKHTLQRPVGLDEALQQLSLQQLGEIARRVGEHNDSQYVITAIFDDLSVASERGWLSTWSNPQRHFALTFYLLDAYSGETITRARISENAEWTYARNAKVDVAADQFWREPFGAVLAQNMQDVVQGFDAKLRCQETRGRIVQVDAQTIQINIGRVNGVKTGDQLKVVQEANFIDQQGHYRQKWHVSDYTAVVQQVNDTTAVATIGNAGFLGNVQIDDWVVPVIKR</sequence>
<protein>
    <recommendedName>
        <fullName evidence="7">Lipoprotein</fullName>
    </recommendedName>
</protein>
<comment type="caution">
    <text evidence="5">The sequence shown here is derived from an EMBL/GenBank/DDBJ whole genome shotgun (WGS) entry which is preliminary data.</text>
</comment>
<dbReference type="Gene3D" id="3.30.1660.40">
    <property type="entry name" value="FlgT, N-terminal domain"/>
    <property type="match status" value="1"/>
</dbReference>
<evidence type="ECO:0000259" key="2">
    <source>
        <dbReference type="Pfam" id="PF16538"/>
    </source>
</evidence>
<dbReference type="InterPro" id="IPR038165">
    <property type="entry name" value="FlgT_C_sf"/>
</dbReference>
<dbReference type="Gene3D" id="3.40.50.10610">
    <property type="entry name" value="ABC-type transport auxiliary lipoprotein component"/>
    <property type="match status" value="1"/>
</dbReference>
<evidence type="ECO:0000259" key="4">
    <source>
        <dbReference type="Pfam" id="PF16548"/>
    </source>
</evidence>
<dbReference type="AlphaFoldDB" id="K2K366"/>
<dbReference type="eggNOG" id="ENOG502ZAC4">
    <property type="taxonomic scope" value="Bacteria"/>
</dbReference>
<dbReference type="InterPro" id="IPR032370">
    <property type="entry name" value="FlgT_N"/>
</dbReference>
<dbReference type="InterPro" id="IPR032388">
    <property type="entry name" value="FlgT_C"/>
</dbReference>
<evidence type="ECO:0000313" key="6">
    <source>
        <dbReference type="Proteomes" id="UP000014115"/>
    </source>
</evidence>
<feature type="chain" id="PRO_5003862538" description="Lipoprotein" evidence="1">
    <location>
        <begin position="22"/>
        <end position="389"/>
    </location>
</feature>
<organism evidence="5 6">
    <name type="scientific">Idiomarina xiamenensis 10-D-4</name>
    <dbReference type="NCBI Taxonomy" id="740709"/>
    <lineage>
        <taxon>Bacteria</taxon>
        <taxon>Pseudomonadati</taxon>
        <taxon>Pseudomonadota</taxon>
        <taxon>Gammaproteobacteria</taxon>
        <taxon>Alteromonadales</taxon>
        <taxon>Idiomarinaceae</taxon>
        <taxon>Idiomarina</taxon>
    </lineage>
</organism>
<accession>K2K366</accession>
<feature type="signal peptide" evidence="1">
    <location>
        <begin position="1"/>
        <end position="21"/>
    </location>
</feature>
<dbReference type="PATRIC" id="fig|740709.3.peg.1989"/>
<dbReference type="Pfam" id="PF16539">
    <property type="entry name" value="FlgT_M"/>
    <property type="match status" value="1"/>
</dbReference>
<gene>
    <name evidence="5" type="ORF">A10D4_09834</name>
</gene>
<dbReference type="InterPro" id="IPR038180">
    <property type="entry name" value="FlgT_N_sf"/>
</dbReference>
<name>K2K366_9GAMM</name>
<keyword evidence="6" id="KW-1185">Reference proteome</keyword>
<feature type="domain" description="Flagellar assembly protein T N-terminal" evidence="4">
    <location>
        <begin position="22"/>
        <end position="108"/>
    </location>
</feature>
<evidence type="ECO:0000313" key="5">
    <source>
        <dbReference type="EMBL" id="EKE82068.1"/>
    </source>
</evidence>
<reference evidence="5 6" key="1">
    <citation type="journal article" date="2012" name="J. Bacteriol.">
        <title>Genome Sequence of Idiomarina xiamenensis Type Strain 10-D-4.</title>
        <authorList>
            <person name="Lai Q."/>
            <person name="Wang L."/>
            <person name="Wang W."/>
            <person name="Shao Z."/>
        </authorList>
    </citation>
    <scope>NUCLEOTIDE SEQUENCE [LARGE SCALE GENOMIC DNA]</scope>
    <source>
        <strain evidence="5 6">10-D-4</strain>
    </source>
</reference>
<dbReference type="Proteomes" id="UP000014115">
    <property type="component" value="Unassembled WGS sequence"/>
</dbReference>
<dbReference type="EMBL" id="AMRG01000012">
    <property type="protein sequence ID" value="EKE82068.1"/>
    <property type="molecule type" value="Genomic_DNA"/>
</dbReference>
<dbReference type="Gene3D" id="2.40.10.410">
    <property type="entry name" value="FlgT, C-terminal domain"/>
    <property type="match status" value="1"/>
</dbReference>
<dbReference type="Pfam" id="PF16538">
    <property type="entry name" value="FlgT_C"/>
    <property type="match status" value="1"/>
</dbReference>
<dbReference type="OrthoDB" id="8778507at2"/>
<evidence type="ECO:0000259" key="3">
    <source>
        <dbReference type="Pfam" id="PF16539"/>
    </source>
</evidence>
<dbReference type="Pfam" id="PF16548">
    <property type="entry name" value="FlgT_N"/>
    <property type="match status" value="1"/>
</dbReference>
<feature type="domain" description="Flagellar assembly protein T middle" evidence="3">
    <location>
        <begin position="113"/>
        <end position="266"/>
    </location>
</feature>
<dbReference type="RefSeq" id="WP_008489264.1">
    <property type="nucleotide sequence ID" value="NZ_AMRG01000012.1"/>
</dbReference>
<feature type="domain" description="Flagellar assembly protein T C-terminal" evidence="2">
    <location>
        <begin position="310"/>
        <end position="384"/>
    </location>
</feature>
<dbReference type="InterPro" id="IPR032386">
    <property type="entry name" value="FlgT_M"/>
</dbReference>
<evidence type="ECO:0008006" key="7">
    <source>
        <dbReference type="Google" id="ProtNLM"/>
    </source>
</evidence>
<proteinExistence type="predicted"/>
<dbReference type="STRING" id="740709.A10D4_09834"/>
<keyword evidence="1" id="KW-0732">Signal</keyword>
<evidence type="ECO:0000256" key="1">
    <source>
        <dbReference type="SAM" id="SignalP"/>
    </source>
</evidence>